<evidence type="ECO:0000313" key="5">
    <source>
        <dbReference type="EMBL" id="ALS38127.1"/>
    </source>
</evidence>
<sequence>MRTVTYLQAINEALDEALGLDEHVFLLGEDIGVYGGGFGATSGLQEKYGKQRVRDTPISESAIAGAAVGAAMTGMRPIMELQFSDFITVAMDQLVNQAAKIHYMYGGKATVPLVMRTAAGSGTGAAAQHSQSLENWMAHIPGLKVIQPTTPYDAKGLLHAAIKDNNPVMFYEHKLLYQTEGVVPVEPYTIPIGVADVKRLGTDVTIIATGIMVSKSLAAAEIVKVKGISVEVIDPRTLVPLDKETLLTSVEKTNRVIIATEAVKNSGFSSELVSIIAESKISMKLKAPIVRLGGEFVPMPAQKALEAQATPQIASLVQAVEQLMKEADI</sequence>
<dbReference type="Pfam" id="PF02779">
    <property type="entry name" value="Transket_pyr"/>
    <property type="match status" value="1"/>
</dbReference>
<evidence type="ECO:0000313" key="6">
    <source>
        <dbReference type="Proteomes" id="UP000067523"/>
    </source>
</evidence>
<dbReference type="GO" id="GO:0016491">
    <property type="term" value="F:oxidoreductase activity"/>
    <property type="evidence" value="ECO:0007669"/>
    <property type="project" value="UniProtKB-KW"/>
</dbReference>
<proteinExistence type="predicted"/>
<evidence type="ECO:0000256" key="1">
    <source>
        <dbReference type="ARBA" id="ARBA00001964"/>
    </source>
</evidence>
<dbReference type="FunFam" id="3.40.50.970:FF:000001">
    <property type="entry name" value="Pyruvate dehydrogenase E1 beta subunit"/>
    <property type="match status" value="1"/>
</dbReference>
<evidence type="ECO:0000256" key="3">
    <source>
        <dbReference type="ARBA" id="ARBA00023052"/>
    </source>
</evidence>
<accession>A0A0U2VUX7</accession>
<reference evidence="6" key="1">
    <citation type="submission" date="2015-12" db="EMBL/GenBank/DDBJ databases">
        <authorList>
            <person name="Lauer A."/>
            <person name="Humrighouse B."/>
            <person name="Loparev V."/>
            <person name="Shewmaker P.L."/>
            <person name="Whitney A.M."/>
            <person name="McLaughlin R.W."/>
        </authorList>
    </citation>
    <scope>NUCLEOTIDE SEQUENCE [LARGE SCALE GENOMIC DNA]</scope>
    <source>
        <strain evidence="6">LMG 26678</strain>
    </source>
</reference>
<evidence type="ECO:0000256" key="2">
    <source>
        <dbReference type="ARBA" id="ARBA00023002"/>
    </source>
</evidence>
<dbReference type="SUPFAM" id="SSF52518">
    <property type="entry name" value="Thiamin diphosphate-binding fold (THDP-binding)"/>
    <property type="match status" value="1"/>
</dbReference>
<dbReference type="RefSeq" id="WP_208927718.1">
    <property type="nucleotide sequence ID" value="NZ_CP013655.1"/>
</dbReference>
<evidence type="ECO:0000259" key="4">
    <source>
        <dbReference type="SMART" id="SM00861"/>
    </source>
</evidence>
<name>A0A0U2VUX7_9ENTE</name>
<dbReference type="FunFam" id="3.40.50.920:FF:000001">
    <property type="entry name" value="Pyruvate dehydrogenase E1 beta subunit"/>
    <property type="match status" value="1"/>
</dbReference>
<keyword evidence="5" id="KW-0670">Pyruvate</keyword>
<dbReference type="PANTHER" id="PTHR43257:SF2">
    <property type="entry name" value="PYRUVATE DEHYDROGENASE E1 COMPONENT SUBUNIT BETA"/>
    <property type="match status" value="1"/>
</dbReference>
<dbReference type="KEGG" id="erx:ATZ35_13520"/>
<dbReference type="Gene3D" id="3.40.50.970">
    <property type="match status" value="1"/>
</dbReference>
<dbReference type="SUPFAM" id="SSF52922">
    <property type="entry name" value="TK C-terminal domain-like"/>
    <property type="match status" value="1"/>
</dbReference>
<keyword evidence="2" id="KW-0560">Oxidoreductase</keyword>
<comment type="cofactor">
    <cofactor evidence="1">
        <name>thiamine diphosphate</name>
        <dbReference type="ChEBI" id="CHEBI:58937"/>
    </cofactor>
</comment>
<dbReference type="STRING" id="118060.ATZ35_13520"/>
<dbReference type="EMBL" id="CP013655">
    <property type="protein sequence ID" value="ALS38127.1"/>
    <property type="molecule type" value="Genomic_DNA"/>
</dbReference>
<keyword evidence="6" id="KW-1185">Reference proteome</keyword>
<feature type="domain" description="Transketolase-like pyrimidine-binding" evidence="4">
    <location>
        <begin position="4"/>
        <end position="179"/>
    </location>
</feature>
<dbReference type="InterPro" id="IPR029061">
    <property type="entry name" value="THDP-binding"/>
</dbReference>
<dbReference type="InterPro" id="IPR009014">
    <property type="entry name" value="Transketo_C/PFOR_II"/>
</dbReference>
<dbReference type="Pfam" id="PF02780">
    <property type="entry name" value="Transketolase_C"/>
    <property type="match status" value="1"/>
</dbReference>
<dbReference type="SMART" id="SM00861">
    <property type="entry name" value="Transket_pyr"/>
    <property type="match status" value="1"/>
</dbReference>
<protein>
    <submittedName>
        <fullName evidence="5">Pyruvate dehydrogenase</fullName>
    </submittedName>
</protein>
<dbReference type="InterPro" id="IPR005475">
    <property type="entry name" value="Transketolase-like_Pyr-bd"/>
</dbReference>
<dbReference type="NCBIfam" id="NF006667">
    <property type="entry name" value="PRK09212.1"/>
    <property type="match status" value="1"/>
</dbReference>
<dbReference type="InterPro" id="IPR033248">
    <property type="entry name" value="Transketolase_C"/>
</dbReference>
<keyword evidence="3" id="KW-0786">Thiamine pyrophosphate</keyword>
<dbReference type="Gene3D" id="3.40.50.920">
    <property type="match status" value="1"/>
</dbReference>
<organism evidence="5 6">
    <name type="scientific">Enterococcus rotai</name>
    <dbReference type="NCBI Taxonomy" id="118060"/>
    <lineage>
        <taxon>Bacteria</taxon>
        <taxon>Bacillati</taxon>
        <taxon>Bacillota</taxon>
        <taxon>Bacilli</taxon>
        <taxon>Lactobacillales</taxon>
        <taxon>Enterococcaceae</taxon>
        <taxon>Enterococcus</taxon>
    </lineage>
</organism>
<dbReference type="Proteomes" id="UP000067523">
    <property type="component" value="Chromosome"/>
</dbReference>
<dbReference type="AlphaFoldDB" id="A0A0U2VUX7"/>
<dbReference type="CDD" id="cd07036">
    <property type="entry name" value="TPP_PYR_E1-PDHc-beta_like"/>
    <property type="match status" value="1"/>
</dbReference>
<dbReference type="PANTHER" id="PTHR43257">
    <property type="entry name" value="PYRUVATE DEHYDROGENASE E1 COMPONENT BETA SUBUNIT"/>
    <property type="match status" value="1"/>
</dbReference>
<gene>
    <name evidence="5" type="ORF">ATZ35_13520</name>
</gene>